<dbReference type="InterPro" id="IPR015300">
    <property type="entry name" value="DNA-bd_pseudobarrel_sf"/>
</dbReference>
<dbReference type="KEGG" id="cmos:111450806"/>
<name>A0A6J1G587_CUCMO</name>
<dbReference type="RefSeq" id="XP_022946870.1">
    <property type="nucleotide sequence ID" value="XM_023091102.1"/>
</dbReference>
<dbReference type="GO" id="GO:0003677">
    <property type="term" value="F:DNA binding"/>
    <property type="evidence" value="ECO:0007669"/>
    <property type="project" value="UniProtKB-KW"/>
</dbReference>
<keyword evidence="5" id="KW-0539">Nucleus</keyword>
<dbReference type="Gene3D" id="2.40.330.10">
    <property type="entry name" value="DNA-binding pseudobarrel domain"/>
    <property type="match status" value="1"/>
</dbReference>
<evidence type="ECO:0000256" key="1">
    <source>
        <dbReference type="ARBA" id="ARBA00004123"/>
    </source>
</evidence>
<dbReference type="GeneID" id="111450806"/>
<dbReference type="PANTHER" id="PTHR31541">
    <property type="entry name" value="B3 DOMAIN PLANT PROTEIN-RELATED"/>
    <property type="match status" value="1"/>
</dbReference>
<proteinExistence type="predicted"/>
<dbReference type="Pfam" id="PF03754">
    <property type="entry name" value="At2g31720-like"/>
    <property type="match status" value="1"/>
</dbReference>
<keyword evidence="3" id="KW-0238">DNA-binding</keyword>
<gene>
    <name evidence="7" type="primary">LOC111450806</name>
</gene>
<organism evidence="6 7">
    <name type="scientific">Cucurbita moschata</name>
    <name type="common">Winter crookneck squash</name>
    <name type="synonym">Cucurbita pepo var. moschata</name>
    <dbReference type="NCBI Taxonomy" id="3662"/>
    <lineage>
        <taxon>Eukaryota</taxon>
        <taxon>Viridiplantae</taxon>
        <taxon>Streptophyta</taxon>
        <taxon>Embryophyta</taxon>
        <taxon>Tracheophyta</taxon>
        <taxon>Spermatophyta</taxon>
        <taxon>Magnoliopsida</taxon>
        <taxon>eudicotyledons</taxon>
        <taxon>Gunneridae</taxon>
        <taxon>Pentapetalae</taxon>
        <taxon>rosids</taxon>
        <taxon>fabids</taxon>
        <taxon>Cucurbitales</taxon>
        <taxon>Cucurbitaceae</taxon>
        <taxon>Cucurbiteae</taxon>
        <taxon>Cucurbita</taxon>
    </lineage>
</organism>
<dbReference type="PANTHER" id="PTHR31541:SF60">
    <property type="entry name" value="TF-B3 DOMAIN-CONTAINING PROTEIN"/>
    <property type="match status" value="1"/>
</dbReference>
<keyword evidence="2" id="KW-0805">Transcription regulation</keyword>
<dbReference type="AlphaFoldDB" id="A0A6J1G587"/>
<keyword evidence="4" id="KW-0804">Transcription</keyword>
<evidence type="ECO:0000256" key="4">
    <source>
        <dbReference type="ARBA" id="ARBA00023163"/>
    </source>
</evidence>
<sequence length="239" mass="27584">MSDNLDSISSSPFHWMDNFNQIVCRKKRTLVEYIDCPGHENPNVSPTPMNRDDPEAGNLSGVVNGDSPIAEIPPEPMNEDDPDEEIQPVAEEEMPAEMREHITERMGGYRVQMIIEKKLTATDMRTNQGRLSLPKKMVRVEFMTAEEEKMLEHRSKGDDELNYIDTFIVGSDLKVNPIRFKKWLMGKNYVNCLVNKWNSFARAYGLKTGTKVRVWSFRVDERDENDVIKSELRFALVKI</sequence>
<evidence type="ECO:0000256" key="3">
    <source>
        <dbReference type="ARBA" id="ARBA00023125"/>
    </source>
</evidence>
<accession>A0A6J1G587</accession>
<evidence type="ECO:0000313" key="6">
    <source>
        <dbReference type="Proteomes" id="UP000504609"/>
    </source>
</evidence>
<evidence type="ECO:0000256" key="2">
    <source>
        <dbReference type="ARBA" id="ARBA00023015"/>
    </source>
</evidence>
<reference evidence="7" key="1">
    <citation type="submission" date="2025-08" db="UniProtKB">
        <authorList>
            <consortium name="RefSeq"/>
        </authorList>
    </citation>
    <scope>IDENTIFICATION</scope>
    <source>
        <tissue evidence="7">Young leaves</tissue>
    </source>
</reference>
<protein>
    <submittedName>
        <fullName evidence="7">B3 domain-containing protein At2g31720-like</fullName>
    </submittedName>
</protein>
<dbReference type="SUPFAM" id="SSF101936">
    <property type="entry name" value="DNA-binding pseudobarrel domain"/>
    <property type="match status" value="1"/>
</dbReference>
<dbReference type="InterPro" id="IPR005508">
    <property type="entry name" value="At2g31720-like"/>
</dbReference>
<dbReference type="Proteomes" id="UP000504609">
    <property type="component" value="Unplaced"/>
</dbReference>
<dbReference type="GO" id="GO:0005634">
    <property type="term" value="C:nucleus"/>
    <property type="evidence" value="ECO:0007669"/>
    <property type="project" value="UniProtKB-SubCell"/>
</dbReference>
<evidence type="ECO:0000256" key="5">
    <source>
        <dbReference type="ARBA" id="ARBA00023242"/>
    </source>
</evidence>
<comment type="subcellular location">
    <subcellularLocation>
        <location evidence="1">Nucleus</location>
    </subcellularLocation>
</comment>
<evidence type="ECO:0000313" key="7">
    <source>
        <dbReference type="RefSeq" id="XP_022946870.1"/>
    </source>
</evidence>
<keyword evidence="6" id="KW-1185">Reference proteome</keyword>